<dbReference type="GeneID" id="98069492"/>
<keyword evidence="2" id="KW-1185">Reference proteome</keyword>
<dbReference type="InterPro" id="IPR024361">
    <property type="entry name" value="BACON"/>
</dbReference>
<protein>
    <recommendedName>
        <fullName evidence="3">BACON domain-containing protein</fullName>
    </recommendedName>
</protein>
<evidence type="ECO:0000313" key="2">
    <source>
        <dbReference type="Proteomes" id="UP000004892"/>
    </source>
</evidence>
<accession>H1DJ64</accession>
<proteinExistence type="predicted"/>
<dbReference type="RefSeq" id="WP_009137083.1">
    <property type="nucleotide sequence ID" value="NZ_JH594596.1"/>
</dbReference>
<evidence type="ECO:0000313" key="1">
    <source>
        <dbReference type="EMBL" id="EHP46319.1"/>
    </source>
</evidence>
<comment type="caution">
    <text evidence="1">The sequence shown here is derived from an EMBL/GenBank/DDBJ whole genome shotgun (WGS) entry which is preliminary data.</text>
</comment>
<gene>
    <name evidence="1" type="ORF">HMPREF9449_01936</name>
</gene>
<dbReference type="PANTHER" id="PTHR45661">
    <property type="entry name" value="SURFACE ANTIGEN"/>
    <property type="match status" value="1"/>
</dbReference>
<dbReference type="InterPro" id="IPR053139">
    <property type="entry name" value="Surface_bspA-like"/>
</dbReference>
<reference evidence="1 2" key="1">
    <citation type="submission" date="2012-01" db="EMBL/GenBank/DDBJ databases">
        <title>The Genome Sequence of Odoribacter laneus YIT 12061.</title>
        <authorList>
            <consortium name="The Broad Institute Genome Sequencing Platform"/>
            <person name="Earl A."/>
            <person name="Ward D."/>
            <person name="Feldgarden M."/>
            <person name="Gevers D."/>
            <person name="Morotomi M."/>
            <person name="Young S.K."/>
            <person name="Zeng Q."/>
            <person name="Gargeya S."/>
            <person name="Fitzgerald M."/>
            <person name="Haas B."/>
            <person name="Abouelleil A."/>
            <person name="Alvarado L."/>
            <person name="Arachchi H.M."/>
            <person name="Berlin A."/>
            <person name="Chapman S.B."/>
            <person name="Gearin G."/>
            <person name="Goldberg J."/>
            <person name="Griggs A."/>
            <person name="Gujja S."/>
            <person name="Hansen M."/>
            <person name="Heiman D."/>
            <person name="Howarth C."/>
            <person name="Larimer J."/>
            <person name="Lui A."/>
            <person name="MacDonald P.J.P."/>
            <person name="McCowen C."/>
            <person name="Montmayeur A."/>
            <person name="Murphy C."/>
            <person name="Neiman D."/>
            <person name="Pearson M."/>
            <person name="Priest M."/>
            <person name="Roberts A."/>
            <person name="Saif S."/>
            <person name="Shea T."/>
            <person name="Sisk P."/>
            <person name="Stolte C."/>
            <person name="Sykes S."/>
            <person name="Wortman J."/>
            <person name="Nusbaum C."/>
            <person name="Birren B."/>
        </authorList>
    </citation>
    <scope>NUCLEOTIDE SEQUENCE [LARGE SCALE GENOMIC DNA]</scope>
    <source>
        <strain evidence="1 2">YIT 12061</strain>
    </source>
</reference>
<evidence type="ECO:0008006" key="3">
    <source>
        <dbReference type="Google" id="ProtNLM"/>
    </source>
</evidence>
<sequence length="496" mass="54509">MKSWNFIFCLILFITVWGCRSDDEAVPVEIPRVILDRSEVSLPTRGGSVEIAVETGGIVWHVEGAPSWLTVSQTGQGMLLSAEGNLGGQRRTTTLKVSVEGGTEETQATLEVRQGNGAMILSYDTEKPDAVVALPTEGVVKCTINWGDGQKEEVDAIIDGLSVGYPTHTYEKQGSYEVEILGTVTALSSILLDNAQRARLKAVEAWGETGLESMEYAFHGCTSLTTLASNAEQAFTTVTTFRNAFNGCSALKEIPADLFAGCTLATDFSSCFTECISLKVIPEHLLDECTGIEKINSIFSYCRGLEKVPEGLFTSCSQVTDFSYSFVYCEALQQIPAGLFAPCTAALTFQHCFAGDVSLKEIPAGLFDRCEQVESFQSTFLGCTSLTKIPEGLFDKCTKVVKFNFVFADCENLLTVPVSLFDFCRQATRWYGIFRGCSAWEGESPYTRIGEKKVHLYERGEYSNQFAAPVEYKTAFKECIQLEDYSIISASYSQWL</sequence>
<dbReference type="AlphaFoldDB" id="H1DJ64"/>
<dbReference type="Gene3D" id="2.60.40.10">
    <property type="entry name" value="Immunoglobulins"/>
    <property type="match status" value="1"/>
</dbReference>
<dbReference type="Gene3D" id="3.80.10.10">
    <property type="entry name" value="Ribonuclease Inhibitor"/>
    <property type="match status" value="1"/>
</dbReference>
<dbReference type="InterPro" id="IPR032675">
    <property type="entry name" value="LRR_dom_sf"/>
</dbReference>
<dbReference type="eggNOG" id="COG4886">
    <property type="taxonomic scope" value="Bacteria"/>
</dbReference>
<dbReference type="CDD" id="cd14948">
    <property type="entry name" value="BACON"/>
    <property type="match status" value="1"/>
</dbReference>
<name>H1DJ64_9BACT</name>
<dbReference type="PANTHER" id="PTHR45661:SF3">
    <property type="entry name" value="IG-LIKE DOMAIN-CONTAINING PROTEIN"/>
    <property type="match status" value="1"/>
</dbReference>
<dbReference type="Proteomes" id="UP000004892">
    <property type="component" value="Unassembled WGS sequence"/>
</dbReference>
<dbReference type="EMBL" id="ADMC01000025">
    <property type="protein sequence ID" value="EHP46319.1"/>
    <property type="molecule type" value="Genomic_DNA"/>
</dbReference>
<dbReference type="InterPro" id="IPR013783">
    <property type="entry name" value="Ig-like_fold"/>
</dbReference>
<dbReference type="HOGENOM" id="CLU_020663_0_0_10"/>
<organism evidence="1 2">
    <name type="scientific">Odoribacter laneus YIT 12061</name>
    <dbReference type="NCBI Taxonomy" id="742817"/>
    <lineage>
        <taxon>Bacteria</taxon>
        <taxon>Pseudomonadati</taxon>
        <taxon>Bacteroidota</taxon>
        <taxon>Bacteroidia</taxon>
        <taxon>Bacteroidales</taxon>
        <taxon>Odoribacteraceae</taxon>
        <taxon>Odoribacter</taxon>
    </lineage>
</organism>
<dbReference type="SUPFAM" id="SSF52058">
    <property type="entry name" value="L domain-like"/>
    <property type="match status" value="1"/>
</dbReference>
<dbReference type="STRING" id="742817.HMPREF9449_01936"/>
<dbReference type="PATRIC" id="fig|742817.3.peg.2061"/>